<dbReference type="InterPro" id="IPR004575">
    <property type="entry name" value="MAT1/Tfb3"/>
</dbReference>
<dbReference type="Gene3D" id="3.30.40.10">
    <property type="entry name" value="Zinc/RING finger domain, C3HC4 (zinc finger)"/>
    <property type="match status" value="1"/>
</dbReference>
<keyword evidence="3 6" id="KW-0863">Zinc-finger</keyword>
<feature type="active site" evidence="7">
    <location>
        <position position="346"/>
    </location>
</feature>
<protein>
    <recommendedName>
        <fullName evidence="7">Endopeptidase Clp</fullName>
        <ecNumber evidence="7">3.4.21.92</ecNumber>
    </recommendedName>
</protein>
<dbReference type="AlphaFoldDB" id="A0A4P7NF55"/>
<dbReference type="Pfam" id="PF06391">
    <property type="entry name" value="MAT1"/>
    <property type="match status" value="1"/>
</dbReference>
<dbReference type="PROSITE" id="PS00381">
    <property type="entry name" value="CLP_PROTEASE_SER"/>
    <property type="match status" value="1"/>
</dbReference>
<dbReference type="GO" id="GO:0006289">
    <property type="term" value="P:nucleotide-excision repair"/>
    <property type="evidence" value="ECO:0007669"/>
    <property type="project" value="InterPro"/>
</dbReference>
<dbReference type="GO" id="GO:0005675">
    <property type="term" value="C:transcription factor TFIIH holo complex"/>
    <property type="evidence" value="ECO:0007669"/>
    <property type="project" value="InterPro"/>
</dbReference>
<dbReference type="PANTHER" id="PTHR12683">
    <property type="entry name" value="CDK-ACTIVATING KINASE ASSEMBLY FACTOR MAT1"/>
    <property type="match status" value="1"/>
</dbReference>
<evidence type="ECO:0000256" key="5">
    <source>
        <dbReference type="ARBA" id="ARBA00023242"/>
    </source>
</evidence>
<dbReference type="PROSITE" id="PS00518">
    <property type="entry name" value="ZF_RING_1"/>
    <property type="match status" value="1"/>
</dbReference>
<dbReference type="EC" id="3.4.21.92" evidence="7"/>
<dbReference type="InterPro" id="IPR018215">
    <property type="entry name" value="ClpP_Ser_AS"/>
</dbReference>
<comment type="subcellular location">
    <subcellularLocation>
        <location evidence="1">Nucleus</location>
    </subcellularLocation>
</comment>
<dbReference type="InterPro" id="IPR017907">
    <property type="entry name" value="Znf_RING_CS"/>
</dbReference>
<dbReference type="SUPFAM" id="SSF57850">
    <property type="entry name" value="RING/U-box"/>
    <property type="match status" value="1"/>
</dbReference>
<gene>
    <name evidence="8" type="ORF">PoMZ_07452</name>
</gene>
<dbReference type="GO" id="GO:0006357">
    <property type="term" value="P:regulation of transcription by RNA polymerase II"/>
    <property type="evidence" value="ECO:0007669"/>
    <property type="project" value="TreeGrafter"/>
</dbReference>
<evidence type="ECO:0000313" key="8">
    <source>
        <dbReference type="EMBL" id="QBZ60510.1"/>
    </source>
</evidence>
<comment type="catalytic activity">
    <reaction evidence="7">
        <text>Hydrolysis of proteins to small peptides in the presence of ATP and magnesium. alpha-casein is the usual test substrate. In the absence of ATP, only oligopeptides shorter than five residues are hydrolyzed (such as succinyl-Leu-Tyr-|-NHMec, and Leu-Tyr-Leu-|-Tyr-Trp, in which cleavage of the -Tyr-|-Leu- and -Tyr-|-Trp bonds also occurs).</text>
        <dbReference type="EC" id="3.4.21.92"/>
    </reaction>
</comment>
<keyword evidence="5" id="KW-0539">Nucleus</keyword>
<dbReference type="InterPro" id="IPR015877">
    <property type="entry name" value="MAT1_centre"/>
</dbReference>
<keyword evidence="4" id="KW-0862">Zinc</keyword>
<dbReference type="EMBL" id="CP034207">
    <property type="protein sequence ID" value="QBZ60510.1"/>
    <property type="molecule type" value="Genomic_DNA"/>
</dbReference>
<evidence type="ECO:0000256" key="1">
    <source>
        <dbReference type="ARBA" id="ARBA00004123"/>
    </source>
</evidence>
<dbReference type="PROSITE" id="PS50089">
    <property type="entry name" value="ZF_RING_2"/>
    <property type="match status" value="1"/>
</dbReference>
<accession>A0A4P7NF55</accession>
<sequence>MSRRATARGPPGGASAVSVSAPPPPPGDDANQMCPVCKALRYLNKDMVLKINPKCYHLMCENCVVRLFQHGQQQCPHPGCTQKLRFQEFRAAFFGDLTVEREVDVRKRVFKVFNQQQDDFQTLQDYNNYLDQVECLVFDLLSPDRARAEKAAEDLQKYEAEHRAQIERARRKGAAAEERERRMRAAEHEAAERRRKEARDRDREEERLRLQAREADLDSLARAPDGMAERLVSERLNRHKVDELAASEARDLGVGGLSIRGLKEKRRAPEGPYDPFGGLDVAPARYKVQEEYKNEWLDGARRQPYHTTGGYCIQEYYARSMFEAFGGLAVFIGDEKETGLVGEAASAGAVATVGASIAAGGDRMDVS</sequence>
<evidence type="ECO:0000256" key="4">
    <source>
        <dbReference type="ARBA" id="ARBA00022833"/>
    </source>
</evidence>
<evidence type="ECO:0000256" key="2">
    <source>
        <dbReference type="ARBA" id="ARBA00022723"/>
    </source>
</evidence>
<evidence type="ECO:0000256" key="7">
    <source>
        <dbReference type="PROSITE-ProRule" id="PRU10085"/>
    </source>
</evidence>
<evidence type="ECO:0000256" key="3">
    <source>
        <dbReference type="ARBA" id="ARBA00022771"/>
    </source>
</evidence>
<reference evidence="8 9" key="1">
    <citation type="journal article" date="2019" name="Mol. Biol. Evol.">
        <title>Blast fungal genomes show frequent chromosomal changes, gene gains and losses, and effector gene turnover.</title>
        <authorList>
            <person name="Gomez Luciano L.B."/>
            <person name="Jason Tsai I."/>
            <person name="Chuma I."/>
            <person name="Tosa Y."/>
            <person name="Chen Y.H."/>
            <person name="Li J.Y."/>
            <person name="Li M.Y."/>
            <person name="Jade Lu M.Y."/>
            <person name="Nakayashiki H."/>
            <person name="Li W.H."/>
        </authorList>
    </citation>
    <scope>NUCLEOTIDE SEQUENCE [LARGE SCALE GENOMIC DNA]</scope>
    <source>
        <strain evidence="8">MZ5-1-6</strain>
    </source>
</reference>
<dbReference type="InterPro" id="IPR013083">
    <property type="entry name" value="Znf_RING/FYVE/PHD"/>
</dbReference>
<dbReference type="NCBIfam" id="TIGR00570">
    <property type="entry name" value="cdk7"/>
    <property type="match status" value="1"/>
</dbReference>
<proteinExistence type="predicted"/>
<evidence type="ECO:0000256" key="6">
    <source>
        <dbReference type="PROSITE-ProRule" id="PRU00175"/>
    </source>
</evidence>
<dbReference type="PANTHER" id="PTHR12683:SF13">
    <property type="entry name" value="CDK-ACTIVATING KINASE ASSEMBLY FACTOR MAT1"/>
    <property type="match status" value="1"/>
</dbReference>
<evidence type="ECO:0000313" key="9">
    <source>
        <dbReference type="Proteomes" id="UP000294847"/>
    </source>
</evidence>
<dbReference type="GO" id="GO:0008270">
    <property type="term" value="F:zinc ion binding"/>
    <property type="evidence" value="ECO:0007669"/>
    <property type="project" value="UniProtKB-KW"/>
</dbReference>
<name>A0A4P7NF55_PYROR</name>
<dbReference type="Proteomes" id="UP000294847">
    <property type="component" value="Chromosome 4"/>
</dbReference>
<keyword evidence="2" id="KW-0479">Metal-binding</keyword>
<dbReference type="InterPro" id="IPR001841">
    <property type="entry name" value="Znf_RING"/>
</dbReference>
<organism evidence="8 9">
    <name type="scientific">Pyricularia oryzae</name>
    <name type="common">Rice blast fungus</name>
    <name type="synonym">Magnaporthe oryzae</name>
    <dbReference type="NCBI Taxonomy" id="318829"/>
    <lineage>
        <taxon>Eukaryota</taxon>
        <taxon>Fungi</taxon>
        <taxon>Dikarya</taxon>
        <taxon>Ascomycota</taxon>
        <taxon>Pezizomycotina</taxon>
        <taxon>Sordariomycetes</taxon>
        <taxon>Sordariomycetidae</taxon>
        <taxon>Magnaporthales</taxon>
        <taxon>Pyriculariaceae</taxon>
        <taxon>Pyricularia</taxon>
    </lineage>
</organism>
<dbReference type="GO" id="GO:0061575">
    <property type="term" value="F:cyclin-dependent protein serine/threonine kinase activator activity"/>
    <property type="evidence" value="ECO:0007669"/>
    <property type="project" value="InterPro"/>
</dbReference>
<dbReference type="Pfam" id="PF17121">
    <property type="entry name" value="zf-C3HC4_5"/>
    <property type="match status" value="1"/>
</dbReference>